<organism evidence="5 6">
    <name type="scientific">Hibiscus trionum</name>
    <name type="common">Flower of an hour</name>
    <dbReference type="NCBI Taxonomy" id="183268"/>
    <lineage>
        <taxon>Eukaryota</taxon>
        <taxon>Viridiplantae</taxon>
        <taxon>Streptophyta</taxon>
        <taxon>Embryophyta</taxon>
        <taxon>Tracheophyta</taxon>
        <taxon>Spermatophyta</taxon>
        <taxon>Magnoliopsida</taxon>
        <taxon>eudicotyledons</taxon>
        <taxon>Gunneridae</taxon>
        <taxon>Pentapetalae</taxon>
        <taxon>rosids</taxon>
        <taxon>malvids</taxon>
        <taxon>Malvales</taxon>
        <taxon>Malvaceae</taxon>
        <taxon>Malvoideae</taxon>
        <taxon>Hibiscus</taxon>
    </lineage>
</organism>
<gene>
    <name evidence="5" type="ORF">HRI_005201800</name>
</gene>
<dbReference type="InterPro" id="IPR000582">
    <property type="entry name" value="Acyl-CoA-binding_protein"/>
</dbReference>
<keyword evidence="2" id="KW-0446">Lipid-binding</keyword>
<dbReference type="PROSITE" id="PS51228">
    <property type="entry name" value="ACB_2"/>
    <property type="match status" value="1"/>
</dbReference>
<keyword evidence="6" id="KW-1185">Reference proteome</keyword>
<accession>A0A9W7MXS8</accession>
<dbReference type="GO" id="GO:0006631">
    <property type="term" value="P:fatty acid metabolic process"/>
    <property type="evidence" value="ECO:0007669"/>
    <property type="project" value="TreeGrafter"/>
</dbReference>
<evidence type="ECO:0000259" key="4">
    <source>
        <dbReference type="PROSITE" id="PS51228"/>
    </source>
</evidence>
<reference evidence="5" key="1">
    <citation type="submission" date="2023-05" db="EMBL/GenBank/DDBJ databases">
        <title>Genome and transcriptome analyses reveal genes involved in the formation of fine ridges on petal epidermal cells in Hibiscus trionum.</title>
        <authorList>
            <person name="Koshimizu S."/>
            <person name="Masuda S."/>
            <person name="Ishii T."/>
            <person name="Shirasu K."/>
            <person name="Hoshino A."/>
            <person name="Arita M."/>
        </authorList>
    </citation>
    <scope>NUCLEOTIDE SEQUENCE</scope>
    <source>
        <strain evidence="5">Hamamatsu line</strain>
    </source>
</reference>
<protein>
    <submittedName>
        <fullName evidence="5">Acyl-CoA-binding domain 3</fullName>
    </submittedName>
</protein>
<comment type="similarity">
    <text evidence="1">Belongs to the ACBP family.</text>
</comment>
<feature type="domain" description="ACB" evidence="4">
    <location>
        <begin position="212"/>
        <end position="298"/>
    </location>
</feature>
<dbReference type="PANTHER" id="PTHR23310">
    <property type="entry name" value="ACYL-COA-BINDING PROTEIN, ACBP"/>
    <property type="match status" value="1"/>
</dbReference>
<dbReference type="InterPro" id="IPR035984">
    <property type="entry name" value="Acyl-CoA-binding_sf"/>
</dbReference>
<dbReference type="Gene3D" id="1.20.80.10">
    <property type="match status" value="1"/>
</dbReference>
<feature type="compositionally biased region" description="Polar residues" evidence="3">
    <location>
        <begin position="350"/>
        <end position="361"/>
    </location>
</feature>
<feature type="region of interest" description="Disordered" evidence="3">
    <location>
        <begin position="337"/>
        <end position="361"/>
    </location>
</feature>
<sequence length="361" mass="40389">MEIILELFLTAFIALVFSFLIAKIVSLAAGGAGGSVSGVNGKSLVDADDAIIMQELEFKVQGIGSERKVDFVEESGDSKVDVFEPEQAGVDDRDFERERKVECVEENGETAVDEFDAREGEVVERSKVQGFESEKEVEFMQEITKKVDDLEAERAGVIELKLDDIVVQEKIEETKVKSQESQMKGLVGEEKEVKVEDDIDDDDWEGIEKSELEKVFGAAAKFIEHKGDLGMENDVQMELYGLHKIATEGPCREPQPLPFMASSRSKWNAWQRLGNMDPEAAMEQYVTLLSDNVPEWMEDNFDGERKFEFADAGVPGSVAPDRNEFLDKQAFFTHERNADLKSAPGGWDITESTSFEKQAKD</sequence>
<evidence type="ECO:0000256" key="2">
    <source>
        <dbReference type="ARBA" id="ARBA00023121"/>
    </source>
</evidence>
<proteinExistence type="inferred from homology"/>
<dbReference type="SUPFAM" id="SSF47027">
    <property type="entry name" value="Acyl-CoA binding protein"/>
    <property type="match status" value="1"/>
</dbReference>
<dbReference type="InterPro" id="IPR014352">
    <property type="entry name" value="FERM/acyl-CoA-bd_prot_sf"/>
</dbReference>
<evidence type="ECO:0000256" key="1">
    <source>
        <dbReference type="ARBA" id="ARBA00005567"/>
    </source>
</evidence>
<dbReference type="Proteomes" id="UP001165190">
    <property type="component" value="Unassembled WGS sequence"/>
</dbReference>
<dbReference type="AlphaFoldDB" id="A0A9W7MXS8"/>
<evidence type="ECO:0000313" key="5">
    <source>
        <dbReference type="EMBL" id="GMJ15326.1"/>
    </source>
</evidence>
<dbReference type="PANTHER" id="PTHR23310:SF122">
    <property type="entry name" value="ACYL-COA-BINDING DOMAIN-CONTAINING PROTEIN 3"/>
    <property type="match status" value="1"/>
</dbReference>
<dbReference type="Pfam" id="PF00887">
    <property type="entry name" value="ACBP"/>
    <property type="match status" value="1"/>
</dbReference>
<comment type="caution">
    <text evidence="5">The sequence shown here is derived from an EMBL/GenBank/DDBJ whole genome shotgun (WGS) entry which is preliminary data.</text>
</comment>
<dbReference type="GO" id="GO:0000062">
    <property type="term" value="F:fatty-acyl-CoA binding"/>
    <property type="evidence" value="ECO:0007669"/>
    <property type="project" value="InterPro"/>
</dbReference>
<name>A0A9W7MXS8_HIBTR</name>
<evidence type="ECO:0000313" key="6">
    <source>
        <dbReference type="Proteomes" id="UP001165190"/>
    </source>
</evidence>
<evidence type="ECO:0000256" key="3">
    <source>
        <dbReference type="SAM" id="MobiDB-lite"/>
    </source>
</evidence>
<dbReference type="OrthoDB" id="71307at2759"/>
<dbReference type="EMBL" id="BSYR01000077">
    <property type="protein sequence ID" value="GMJ15326.1"/>
    <property type="molecule type" value="Genomic_DNA"/>
</dbReference>